<proteinExistence type="predicted"/>
<accession>A0ACB7T1C2</accession>
<reference evidence="1" key="1">
    <citation type="submission" date="2020-05" db="EMBL/GenBank/DDBJ databases">
        <title>Large-scale comparative analyses of tick genomes elucidate their genetic diversity and vector capacities.</title>
        <authorList>
            <person name="Jia N."/>
            <person name="Wang J."/>
            <person name="Shi W."/>
            <person name="Du L."/>
            <person name="Sun Y."/>
            <person name="Zhan W."/>
            <person name="Jiang J."/>
            <person name="Wang Q."/>
            <person name="Zhang B."/>
            <person name="Ji P."/>
            <person name="Sakyi L.B."/>
            <person name="Cui X."/>
            <person name="Yuan T."/>
            <person name="Jiang B."/>
            <person name="Yang W."/>
            <person name="Lam T.T.-Y."/>
            <person name="Chang Q."/>
            <person name="Ding S."/>
            <person name="Wang X."/>
            <person name="Zhu J."/>
            <person name="Ruan X."/>
            <person name="Zhao L."/>
            <person name="Wei J."/>
            <person name="Que T."/>
            <person name="Du C."/>
            <person name="Cheng J."/>
            <person name="Dai P."/>
            <person name="Han X."/>
            <person name="Huang E."/>
            <person name="Gao Y."/>
            <person name="Liu J."/>
            <person name="Shao H."/>
            <person name="Ye R."/>
            <person name="Li L."/>
            <person name="Wei W."/>
            <person name="Wang X."/>
            <person name="Wang C."/>
            <person name="Yang T."/>
            <person name="Huo Q."/>
            <person name="Li W."/>
            <person name="Guo W."/>
            <person name="Chen H."/>
            <person name="Zhou L."/>
            <person name="Ni X."/>
            <person name="Tian J."/>
            <person name="Zhou Y."/>
            <person name="Sheng Y."/>
            <person name="Liu T."/>
            <person name="Pan Y."/>
            <person name="Xia L."/>
            <person name="Li J."/>
            <person name="Zhao F."/>
            <person name="Cao W."/>
        </authorList>
    </citation>
    <scope>NUCLEOTIDE SEQUENCE</scope>
    <source>
        <strain evidence="1">Hyas-2018</strain>
    </source>
</reference>
<keyword evidence="2" id="KW-1185">Reference proteome</keyword>
<organism evidence="1 2">
    <name type="scientific">Hyalomma asiaticum</name>
    <name type="common">Tick</name>
    <dbReference type="NCBI Taxonomy" id="266040"/>
    <lineage>
        <taxon>Eukaryota</taxon>
        <taxon>Metazoa</taxon>
        <taxon>Ecdysozoa</taxon>
        <taxon>Arthropoda</taxon>
        <taxon>Chelicerata</taxon>
        <taxon>Arachnida</taxon>
        <taxon>Acari</taxon>
        <taxon>Parasitiformes</taxon>
        <taxon>Ixodida</taxon>
        <taxon>Ixodoidea</taxon>
        <taxon>Ixodidae</taxon>
        <taxon>Hyalomminae</taxon>
        <taxon>Hyalomma</taxon>
    </lineage>
</organism>
<evidence type="ECO:0000313" key="1">
    <source>
        <dbReference type="EMBL" id="KAH6940715.1"/>
    </source>
</evidence>
<protein>
    <submittedName>
        <fullName evidence="1">Uncharacterized protein</fullName>
    </submittedName>
</protein>
<gene>
    <name evidence="1" type="ORF">HPB50_005274</name>
</gene>
<evidence type="ECO:0000313" key="2">
    <source>
        <dbReference type="Proteomes" id="UP000821845"/>
    </source>
</evidence>
<comment type="caution">
    <text evidence="1">The sequence shown here is derived from an EMBL/GenBank/DDBJ whole genome shotgun (WGS) entry which is preliminary data.</text>
</comment>
<name>A0ACB7T1C2_HYAAI</name>
<sequence length="359" mass="40231">MAKFRTCHVGIVNVCSAHEHPTPDGVSGYCRVTYEVRLLNDLDTEDRAFNVTKTKHLDDCQQRQYADNVNNTQGYTADRPKHLSNNLLPMPLSNTSDTGHPDSLNTVDSEAHEVSRYLVNGSSIESALSDSLTILPLIVGPVLVRTHLQLRLVSSAAPPMGTVQFDGEPHTSLKLNLSEVAGYLNIPGYSDLLVKPAVFTQLLDEVAEELANYEFNVGREKGPVVMLRLMRMISLLNIEQLKETMPPSLLRETSELEPKEQLLRALYIELLGNARSKSAVKMTLHLMKEQLLSRQEAGRLFRDMFAFFVAYSDEETRELFQDMCRVAEGIVNPRIREVACSSSLVWRVPKVCPPGHISR</sequence>
<dbReference type="EMBL" id="CM023491">
    <property type="protein sequence ID" value="KAH6940715.1"/>
    <property type="molecule type" value="Genomic_DNA"/>
</dbReference>
<dbReference type="Proteomes" id="UP000821845">
    <property type="component" value="Chromosome 11"/>
</dbReference>